<dbReference type="InterPro" id="IPR040410">
    <property type="entry name" value="UPF0658_Golgi"/>
</dbReference>
<feature type="region of interest" description="Disordered" evidence="1">
    <location>
        <begin position="97"/>
        <end position="121"/>
    </location>
</feature>
<feature type="compositionally biased region" description="Acidic residues" evidence="1">
    <location>
        <begin position="108"/>
        <end position="120"/>
    </location>
</feature>
<feature type="transmembrane region" description="Helical" evidence="2">
    <location>
        <begin position="313"/>
        <end position="338"/>
    </location>
</feature>
<feature type="transmembrane region" description="Helical" evidence="2">
    <location>
        <begin position="272"/>
        <end position="292"/>
    </location>
</feature>
<dbReference type="GeneID" id="19207136"/>
<dbReference type="AlphaFoldDB" id="A0A5M3N4Z3"/>
<sequence>QWNRITLSRLTTTYFIFSLVHCIIQVILQVRAYTINLAADDFLVSITDQGNASASNGFFSTGTSATPTQVSSVQSLESVTVSGQVTKTTVVVKTVVVTPTPAPPKPDNDDDDDDKDEDIEVHDNVEKPSAFETWKRSSLEIEQIDSINANGSVTVTFSGMGWSDQTATLDRQCLYALDYPVQVLRNTKREDAALITFQIWTLGMSIVAILNESVPHILASLLTHLVATGGTAFQLFNTNQFREQFSYLTTNGACQPLNLLPDYWHSRASVEIPSLVFNIVALLASAILSWMMTKTFGWQTFKRVGACITISRIYKLVLLLSVAIQLSLFFMVVSVALWLDQLWNGAIGHLANASYRPALIVVLILMIPWLMTGWFGVRKELKVMTWVFLVLCLGYLAGWAAMFLSRHFRWTFVTWTYFALMTSASVFLTVVCFVLGVVCAMNFNKGLLHYRESILGTHAHES</sequence>
<dbReference type="OMA" id="CHAMLCI"/>
<proteinExistence type="predicted"/>
<organism evidence="3 4">
    <name type="scientific">Coniophora puteana (strain RWD-64-598)</name>
    <name type="common">Brown rot fungus</name>
    <dbReference type="NCBI Taxonomy" id="741705"/>
    <lineage>
        <taxon>Eukaryota</taxon>
        <taxon>Fungi</taxon>
        <taxon>Dikarya</taxon>
        <taxon>Basidiomycota</taxon>
        <taxon>Agaricomycotina</taxon>
        <taxon>Agaricomycetes</taxon>
        <taxon>Agaricomycetidae</taxon>
        <taxon>Boletales</taxon>
        <taxon>Coniophorineae</taxon>
        <taxon>Coniophoraceae</taxon>
        <taxon>Coniophora</taxon>
    </lineage>
</organism>
<evidence type="ECO:0000313" key="4">
    <source>
        <dbReference type="Proteomes" id="UP000053558"/>
    </source>
</evidence>
<evidence type="ECO:0000313" key="3">
    <source>
        <dbReference type="EMBL" id="EIW86463.1"/>
    </source>
</evidence>
<protein>
    <submittedName>
        <fullName evidence="3">Uncharacterized protein</fullName>
    </submittedName>
</protein>
<dbReference type="PANTHER" id="PTHR34391">
    <property type="entry name" value="UPF0658 GOLGI APPARATUS MEMBRANE PROTEIN C1952.10C-RELATED"/>
    <property type="match status" value="1"/>
</dbReference>
<dbReference type="OrthoDB" id="2448307at2759"/>
<accession>A0A5M3N4Z3</accession>
<keyword evidence="2" id="KW-0472">Membrane</keyword>
<feature type="transmembrane region" description="Helical" evidence="2">
    <location>
        <begin position="417"/>
        <end position="443"/>
    </location>
</feature>
<feature type="transmembrane region" description="Helical" evidence="2">
    <location>
        <begin position="358"/>
        <end position="377"/>
    </location>
</feature>
<keyword evidence="4" id="KW-1185">Reference proteome</keyword>
<keyword evidence="2" id="KW-0812">Transmembrane</keyword>
<comment type="caution">
    <text evidence="3">The sequence shown here is derived from an EMBL/GenBank/DDBJ whole genome shotgun (WGS) entry which is preliminary data.</text>
</comment>
<feature type="non-terminal residue" evidence="3">
    <location>
        <position position="1"/>
    </location>
</feature>
<feature type="transmembrane region" description="Helical" evidence="2">
    <location>
        <begin position="12"/>
        <end position="30"/>
    </location>
</feature>
<dbReference type="RefSeq" id="XP_007762585.1">
    <property type="nucleotide sequence ID" value="XM_007764395.1"/>
</dbReference>
<dbReference type="KEGG" id="cput:CONPUDRAFT_46333"/>
<keyword evidence="2" id="KW-1133">Transmembrane helix</keyword>
<feature type="transmembrane region" description="Helical" evidence="2">
    <location>
        <begin position="384"/>
        <end position="405"/>
    </location>
</feature>
<dbReference type="EMBL" id="JH711573">
    <property type="protein sequence ID" value="EIW86463.1"/>
    <property type="molecule type" value="Genomic_DNA"/>
</dbReference>
<dbReference type="PANTHER" id="PTHR34391:SF2">
    <property type="entry name" value="TRP C-TERMINAL DOMAIN-CONTAINING PROTEIN"/>
    <property type="match status" value="1"/>
</dbReference>
<evidence type="ECO:0000256" key="1">
    <source>
        <dbReference type="SAM" id="MobiDB-lite"/>
    </source>
</evidence>
<dbReference type="Proteomes" id="UP000053558">
    <property type="component" value="Unassembled WGS sequence"/>
</dbReference>
<reference evidence="4" key="1">
    <citation type="journal article" date="2012" name="Science">
        <title>The Paleozoic origin of enzymatic lignin decomposition reconstructed from 31 fungal genomes.</title>
        <authorList>
            <person name="Floudas D."/>
            <person name="Binder M."/>
            <person name="Riley R."/>
            <person name="Barry K."/>
            <person name="Blanchette R.A."/>
            <person name="Henrissat B."/>
            <person name="Martinez A.T."/>
            <person name="Otillar R."/>
            <person name="Spatafora J.W."/>
            <person name="Yadav J.S."/>
            <person name="Aerts A."/>
            <person name="Benoit I."/>
            <person name="Boyd A."/>
            <person name="Carlson A."/>
            <person name="Copeland A."/>
            <person name="Coutinho P.M."/>
            <person name="de Vries R.P."/>
            <person name="Ferreira P."/>
            <person name="Findley K."/>
            <person name="Foster B."/>
            <person name="Gaskell J."/>
            <person name="Glotzer D."/>
            <person name="Gorecki P."/>
            <person name="Heitman J."/>
            <person name="Hesse C."/>
            <person name="Hori C."/>
            <person name="Igarashi K."/>
            <person name="Jurgens J.A."/>
            <person name="Kallen N."/>
            <person name="Kersten P."/>
            <person name="Kohler A."/>
            <person name="Kuees U."/>
            <person name="Kumar T.K.A."/>
            <person name="Kuo A."/>
            <person name="LaButti K."/>
            <person name="Larrondo L.F."/>
            <person name="Lindquist E."/>
            <person name="Ling A."/>
            <person name="Lombard V."/>
            <person name="Lucas S."/>
            <person name="Lundell T."/>
            <person name="Martin R."/>
            <person name="McLaughlin D.J."/>
            <person name="Morgenstern I."/>
            <person name="Morin E."/>
            <person name="Murat C."/>
            <person name="Nagy L.G."/>
            <person name="Nolan M."/>
            <person name="Ohm R.A."/>
            <person name="Patyshakuliyeva A."/>
            <person name="Rokas A."/>
            <person name="Ruiz-Duenas F.J."/>
            <person name="Sabat G."/>
            <person name="Salamov A."/>
            <person name="Samejima M."/>
            <person name="Schmutz J."/>
            <person name="Slot J.C."/>
            <person name="St John F."/>
            <person name="Stenlid J."/>
            <person name="Sun H."/>
            <person name="Sun S."/>
            <person name="Syed K."/>
            <person name="Tsang A."/>
            <person name="Wiebenga A."/>
            <person name="Young D."/>
            <person name="Pisabarro A."/>
            <person name="Eastwood D.C."/>
            <person name="Martin F."/>
            <person name="Cullen D."/>
            <person name="Grigoriev I.V."/>
            <person name="Hibbett D.S."/>
        </authorList>
    </citation>
    <scope>NUCLEOTIDE SEQUENCE [LARGE SCALE GENOMIC DNA]</scope>
    <source>
        <strain evidence="4">RWD-64-598 SS2</strain>
    </source>
</reference>
<name>A0A5M3N4Z3_CONPW</name>
<evidence type="ECO:0000256" key="2">
    <source>
        <dbReference type="SAM" id="Phobius"/>
    </source>
</evidence>
<dbReference type="GO" id="GO:0005794">
    <property type="term" value="C:Golgi apparatus"/>
    <property type="evidence" value="ECO:0007669"/>
    <property type="project" value="TreeGrafter"/>
</dbReference>
<gene>
    <name evidence="3" type="ORF">CONPUDRAFT_46333</name>
</gene>